<dbReference type="RefSeq" id="WP_282583453.1">
    <property type="nucleotide sequence ID" value="NZ_JAMOIM010000002.1"/>
</dbReference>
<protein>
    <submittedName>
        <fullName evidence="1">Uncharacterized protein</fullName>
    </submittedName>
</protein>
<comment type="caution">
    <text evidence="1">The sequence shown here is derived from an EMBL/GenBank/DDBJ whole genome shotgun (WGS) entry which is preliminary data.</text>
</comment>
<reference evidence="1" key="1">
    <citation type="submission" date="2022-05" db="EMBL/GenBank/DDBJ databases">
        <authorList>
            <person name="Pankratov T."/>
        </authorList>
    </citation>
    <scope>NUCLEOTIDE SEQUENCE</scope>
    <source>
        <strain evidence="1">BP6-180914</strain>
    </source>
</reference>
<dbReference type="EMBL" id="JAMOIM010000002">
    <property type="protein sequence ID" value="MCW6507081.1"/>
    <property type="molecule type" value="Genomic_DNA"/>
</dbReference>
<dbReference type="AlphaFoldDB" id="A0AA42CIP0"/>
<gene>
    <name evidence="1" type="ORF">M8523_03495</name>
</gene>
<evidence type="ECO:0000313" key="2">
    <source>
        <dbReference type="Proteomes" id="UP001165667"/>
    </source>
</evidence>
<organism evidence="1 2">
    <name type="scientific">Lichenifustis flavocetrariae</name>
    <dbReference type="NCBI Taxonomy" id="2949735"/>
    <lineage>
        <taxon>Bacteria</taxon>
        <taxon>Pseudomonadati</taxon>
        <taxon>Pseudomonadota</taxon>
        <taxon>Alphaproteobacteria</taxon>
        <taxon>Hyphomicrobiales</taxon>
        <taxon>Lichenihabitantaceae</taxon>
        <taxon>Lichenifustis</taxon>
    </lineage>
</organism>
<dbReference type="Proteomes" id="UP001165667">
    <property type="component" value="Unassembled WGS sequence"/>
</dbReference>
<proteinExistence type="predicted"/>
<sequence length="255" mass="29892">MGLFGRKVQQPDPALARLARNLDEAEIRHLEVLRREVANLIVETDPDLMVRCYERAWAWERETAKNPDRLRADELALVAKIPMFQDFDIFGTRHFIPYAEGRWAASDDDLVERYLEIGRMLVLMKNRSEIDVVRRRPSHDEKEHKVLLDTVRKVKDRRFRARIEDAMRRCWAYRQGFGAGKGEPYAGLHETFSDAEVEVFQIPYGLSPDNETGIAFKKTDEYGVYSTFHDDQHDKTYESYYRTDAAFKARQSLAR</sequence>
<evidence type="ECO:0000313" key="1">
    <source>
        <dbReference type="EMBL" id="MCW6507081.1"/>
    </source>
</evidence>
<accession>A0AA42CIP0</accession>
<keyword evidence="2" id="KW-1185">Reference proteome</keyword>
<name>A0AA42CIP0_9HYPH</name>